<organism evidence="1 2">
    <name type="scientific">Racocetra persica</name>
    <dbReference type="NCBI Taxonomy" id="160502"/>
    <lineage>
        <taxon>Eukaryota</taxon>
        <taxon>Fungi</taxon>
        <taxon>Fungi incertae sedis</taxon>
        <taxon>Mucoromycota</taxon>
        <taxon>Glomeromycotina</taxon>
        <taxon>Glomeromycetes</taxon>
        <taxon>Diversisporales</taxon>
        <taxon>Gigasporaceae</taxon>
        <taxon>Racocetra</taxon>
    </lineage>
</organism>
<feature type="non-terminal residue" evidence="1">
    <location>
        <position position="1"/>
    </location>
</feature>
<protein>
    <submittedName>
        <fullName evidence="1">27266_t:CDS:1</fullName>
    </submittedName>
</protein>
<dbReference type="EMBL" id="CAJVQC010087982">
    <property type="protein sequence ID" value="CAG8823768.1"/>
    <property type="molecule type" value="Genomic_DNA"/>
</dbReference>
<evidence type="ECO:0000313" key="2">
    <source>
        <dbReference type="Proteomes" id="UP000789920"/>
    </source>
</evidence>
<reference evidence="1" key="1">
    <citation type="submission" date="2021-06" db="EMBL/GenBank/DDBJ databases">
        <authorList>
            <person name="Kallberg Y."/>
            <person name="Tangrot J."/>
            <person name="Rosling A."/>
        </authorList>
    </citation>
    <scope>NUCLEOTIDE SEQUENCE</scope>
    <source>
        <strain evidence="1">MA461A</strain>
    </source>
</reference>
<accession>A0ACA9S3X4</accession>
<evidence type="ECO:0000313" key="1">
    <source>
        <dbReference type="EMBL" id="CAG8823768.1"/>
    </source>
</evidence>
<sequence>VNRVNSYMSMYDNSYAALGIGHLDLLTIAQIVPTLKRIFPYNADQKEILRLCNINPNIENPIQLRMSFLCQNPPRPGQNRPNFYQISKLKYAIIANSPANIQ</sequence>
<gene>
    <name evidence="1" type="ORF">RPERSI_LOCUS26095</name>
</gene>
<proteinExistence type="predicted"/>
<comment type="caution">
    <text evidence="1">The sequence shown here is derived from an EMBL/GenBank/DDBJ whole genome shotgun (WGS) entry which is preliminary data.</text>
</comment>
<dbReference type="Proteomes" id="UP000789920">
    <property type="component" value="Unassembled WGS sequence"/>
</dbReference>
<name>A0ACA9S3X4_9GLOM</name>
<keyword evidence="2" id="KW-1185">Reference proteome</keyword>